<dbReference type="SUPFAM" id="SSF53335">
    <property type="entry name" value="S-adenosyl-L-methionine-dependent methyltransferases"/>
    <property type="match status" value="1"/>
</dbReference>
<gene>
    <name evidence="5" type="primary">gspA</name>
    <name evidence="5" type="ORF">BN14_10285</name>
    <name evidence="6" type="ORF">RSOLAG1IB_11234</name>
</gene>
<accession>M5C874</accession>
<evidence type="ECO:0000313" key="6">
    <source>
        <dbReference type="EMBL" id="CEL53102.1"/>
    </source>
</evidence>
<keyword evidence="8" id="KW-1185">Reference proteome</keyword>
<dbReference type="InterPro" id="IPR029063">
    <property type="entry name" value="SAM-dependent_MTases_sf"/>
</dbReference>
<dbReference type="GO" id="GO:0016757">
    <property type="term" value="F:glycosyltransferase activity"/>
    <property type="evidence" value="ECO:0007669"/>
    <property type="project" value="UniProtKB-KW"/>
</dbReference>
<dbReference type="Pfam" id="PF01501">
    <property type="entry name" value="Glyco_transf_8"/>
    <property type="match status" value="1"/>
</dbReference>
<dbReference type="SUPFAM" id="SSF53448">
    <property type="entry name" value="Nucleotide-diphospho-sugar transferases"/>
    <property type="match status" value="1"/>
</dbReference>
<reference evidence="5" key="1">
    <citation type="submission" date="2012-10" db="EMBL/GenBank/DDBJ databases">
        <authorList>
            <person name="Jelonek L."/>
        </authorList>
    </citation>
    <scope>NUCLEOTIDE SEQUENCE</scope>
    <source>
        <strain evidence="5">Isolate 7/3/14</strain>
    </source>
</reference>
<dbReference type="OrthoDB" id="2014201at2759"/>
<keyword evidence="3" id="KW-0808">Transferase</keyword>
<dbReference type="InterPro" id="IPR050748">
    <property type="entry name" value="Glycosyltrans_8_dom-fam"/>
</dbReference>
<evidence type="ECO:0000313" key="8">
    <source>
        <dbReference type="Proteomes" id="UP000059188"/>
    </source>
</evidence>
<dbReference type="Proteomes" id="UP000012065">
    <property type="component" value="Unassembled WGS sequence"/>
</dbReference>
<name>M5C874_THACB</name>
<sequence length="542" mass="61401">MESSSSYSESDYRFTQSQDWFSGNKDHWRNLFELITSPAPRALEIGSWEGRSAVFTLNELCKSQGSLVIIDHFDSFGTEAGRERFKKVKHNLNITGFRYRILSQFSVPGLITLLKEATHEANPGFDWIYIDGSHEASDTFLDGELAWRLARKGSIIVFDDYRWNVQPSDSAHHPKRGIDSFMVLHKDQYDIISGTKEAEYQMVLRKTVDMNIGFAFDDTNSDQVQRELLRDAPVNVALAVDTTYAMPASVAILSAANTTSGRITFYVLDCGLTPTDIDRLQESIPKQRSDATLVFLTPPEPGLTHELGPVWSKFDLIQTLPVERALYLDSDILVRKDLRPLWSTELRGKLIAAAPDVGHPYGHSSSQGLGRFPYFNAGVMLIDLARVRVVKEDIYSTCRKMKDSYFKDQDALNVIFRNEWLELSLGWNASGLGTYANMPHPDRDHLRLGEMNDPYIVHFTGPLHPSMAHVINPWVQPYVAKPWGYAGAPGHPYAAEWWDILRGTGWKNWKESDGYVEMRKIQTERANVEGTKALEDAVRKST</sequence>
<dbReference type="PANTHER" id="PTHR13778">
    <property type="entry name" value="GLYCOSYLTRANSFERASE 8 DOMAIN-CONTAINING PROTEIN"/>
    <property type="match status" value="1"/>
</dbReference>
<proteinExistence type="inferred from homology"/>
<dbReference type="AlphaFoldDB" id="M5C874"/>
<comment type="similarity">
    <text evidence="1">Belongs to the glycosyltransferase 8 family.</text>
</comment>
<dbReference type="STRING" id="1108050.M5C874"/>
<evidence type="ECO:0000313" key="5">
    <source>
        <dbReference type="EMBL" id="CCO36158.1"/>
    </source>
</evidence>
<evidence type="ECO:0000313" key="7">
    <source>
        <dbReference type="Proteomes" id="UP000012065"/>
    </source>
</evidence>
<dbReference type="GO" id="GO:0046872">
    <property type="term" value="F:metal ion binding"/>
    <property type="evidence" value="ECO:0007669"/>
    <property type="project" value="UniProtKB-KW"/>
</dbReference>
<evidence type="ECO:0000256" key="4">
    <source>
        <dbReference type="ARBA" id="ARBA00022723"/>
    </source>
</evidence>
<dbReference type="EMBL" id="CAOJ01015601">
    <property type="protein sequence ID" value="CCO36158.1"/>
    <property type="molecule type" value="Genomic_DNA"/>
</dbReference>
<evidence type="ECO:0000256" key="3">
    <source>
        <dbReference type="ARBA" id="ARBA00022679"/>
    </source>
</evidence>
<keyword evidence="4" id="KW-0479">Metal-binding</keyword>
<dbReference type="Proteomes" id="UP000059188">
    <property type="component" value="Unassembled WGS sequence"/>
</dbReference>
<dbReference type="EMBL" id="LN679211">
    <property type="protein sequence ID" value="CEL53102.1"/>
    <property type="molecule type" value="Genomic_DNA"/>
</dbReference>
<reference evidence="6 8" key="3">
    <citation type="submission" date="2014-11" db="EMBL/GenBank/DDBJ databases">
        <authorList>
            <person name="Wibberg Daniel"/>
        </authorList>
    </citation>
    <scope>NUCLEOTIDE SEQUENCE [LARGE SCALE GENOMIC DNA]</scope>
    <source>
        <strain evidence="6">Rhizoctonia solani AG1-IB 7/3/14</strain>
    </source>
</reference>
<dbReference type="Gene3D" id="3.40.50.150">
    <property type="entry name" value="Vaccinia Virus protein VP39"/>
    <property type="match status" value="1"/>
</dbReference>
<dbReference type="Pfam" id="PF13578">
    <property type="entry name" value="Methyltransf_24"/>
    <property type="match status" value="1"/>
</dbReference>
<evidence type="ECO:0000256" key="1">
    <source>
        <dbReference type="ARBA" id="ARBA00006351"/>
    </source>
</evidence>
<dbReference type="CDD" id="cd04194">
    <property type="entry name" value="GT8_A4GalT_like"/>
    <property type="match status" value="1"/>
</dbReference>
<keyword evidence="2" id="KW-0328">Glycosyltransferase</keyword>
<dbReference type="InterPro" id="IPR029044">
    <property type="entry name" value="Nucleotide-diphossugar_trans"/>
</dbReference>
<dbReference type="PANTHER" id="PTHR13778:SF47">
    <property type="entry name" value="LIPOPOLYSACCHARIDE 1,3-GALACTOSYLTRANSFERASE"/>
    <property type="match status" value="1"/>
</dbReference>
<evidence type="ECO:0000256" key="2">
    <source>
        <dbReference type="ARBA" id="ARBA00022676"/>
    </source>
</evidence>
<dbReference type="Gene3D" id="3.90.550.10">
    <property type="entry name" value="Spore Coat Polysaccharide Biosynthesis Protein SpsA, Chain A"/>
    <property type="match status" value="1"/>
</dbReference>
<protein>
    <submittedName>
        <fullName evidence="5">General stress protein A</fullName>
    </submittedName>
</protein>
<dbReference type="InterPro" id="IPR002495">
    <property type="entry name" value="Glyco_trans_8"/>
</dbReference>
<reference evidence="5 7" key="2">
    <citation type="journal article" date="2013" name="J. Biotechnol.">
        <title>Establishment and interpretation of the genome sequence of the phytopathogenic fungus Rhizoctonia solani AG1-IB isolate 7/3/14.</title>
        <authorList>
            <person name="Wibberg D.W."/>
            <person name="Jelonek L.J."/>
            <person name="Rupp O.R."/>
            <person name="Hennig M.H."/>
            <person name="Eikmeyer F.E."/>
            <person name="Goesmann A.G."/>
            <person name="Hartmann A.H."/>
            <person name="Borriss R.B."/>
            <person name="Grosch R.G."/>
            <person name="Puehler A.P."/>
            <person name="Schlueter A.S."/>
        </authorList>
    </citation>
    <scope>NUCLEOTIDE SEQUENCE [LARGE SCALE GENOMIC DNA]</scope>
    <source>
        <strain evidence="7">AG1-IB / isolate 7/3/14</strain>
        <strain evidence="5">Isolate 7/3/14</strain>
    </source>
</reference>
<organism evidence="5 7">
    <name type="scientific">Thanatephorus cucumeris (strain AG1-IB / isolate 7/3/14)</name>
    <name type="common">Lettuce bottom rot fungus</name>
    <name type="synonym">Rhizoctonia solani</name>
    <dbReference type="NCBI Taxonomy" id="1108050"/>
    <lineage>
        <taxon>Eukaryota</taxon>
        <taxon>Fungi</taxon>
        <taxon>Dikarya</taxon>
        <taxon>Basidiomycota</taxon>
        <taxon>Agaricomycotina</taxon>
        <taxon>Agaricomycetes</taxon>
        <taxon>Cantharellales</taxon>
        <taxon>Ceratobasidiaceae</taxon>
        <taxon>Rhizoctonia</taxon>
        <taxon>Rhizoctonia solani AG-1</taxon>
    </lineage>
</organism>
<dbReference type="HOGENOM" id="CLU_038385_0_0_1"/>